<sequence length="143" mass="16825">MEFIQIAQQHNIFHKASHPALRHITSIRHRDYYTREYVESQLYLQFTLGLVSTTTQTLELNRQGDIPIFLSAIPEYPRMENIQVLRIFRVNLTLSEIINLVKLLPMLAYLESGFKGLGEEIEKIDYDDLPEHLYSLYYPLSSH</sequence>
<name>A0A9W8FZ31_9FUNG</name>
<accession>A0A9W8FZ31</accession>
<organism evidence="1 2">
    <name type="scientific">Coemansia spiralis</name>
    <dbReference type="NCBI Taxonomy" id="417178"/>
    <lineage>
        <taxon>Eukaryota</taxon>
        <taxon>Fungi</taxon>
        <taxon>Fungi incertae sedis</taxon>
        <taxon>Zoopagomycota</taxon>
        <taxon>Kickxellomycotina</taxon>
        <taxon>Kickxellomycetes</taxon>
        <taxon>Kickxellales</taxon>
        <taxon>Kickxellaceae</taxon>
        <taxon>Coemansia</taxon>
    </lineage>
</organism>
<protein>
    <submittedName>
        <fullName evidence="1">Uncharacterized protein</fullName>
    </submittedName>
</protein>
<dbReference type="EMBL" id="JANBTW010000085">
    <property type="protein sequence ID" value="KAJ2672283.1"/>
    <property type="molecule type" value="Genomic_DNA"/>
</dbReference>
<comment type="caution">
    <text evidence="1">The sequence shown here is derived from an EMBL/GenBank/DDBJ whole genome shotgun (WGS) entry which is preliminary data.</text>
</comment>
<dbReference type="OrthoDB" id="5584798at2759"/>
<evidence type="ECO:0000313" key="2">
    <source>
        <dbReference type="Proteomes" id="UP001151518"/>
    </source>
</evidence>
<evidence type="ECO:0000313" key="1">
    <source>
        <dbReference type="EMBL" id="KAJ2672283.1"/>
    </source>
</evidence>
<reference evidence="1" key="1">
    <citation type="submission" date="2022-07" db="EMBL/GenBank/DDBJ databases">
        <title>Phylogenomic reconstructions and comparative analyses of Kickxellomycotina fungi.</title>
        <authorList>
            <person name="Reynolds N.K."/>
            <person name="Stajich J.E."/>
            <person name="Barry K."/>
            <person name="Grigoriev I.V."/>
            <person name="Crous P."/>
            <person name="Smith M.E."/>
        </authorList>
    </citation>
    <scope>NUCLEOTIDE SEQUENCE</scope>
    <source>
        <strain evidence="1">NRRL 3115</strain>
    </source>
</reference>
<gene>
    <name evidence="1" type="ORF">GGI25_005165</name>
</gene>
<dbReference type="AlphaFoldDB" id="A0A9W8FZ31"/>
<dbReference type="Proteomes" id="UP001151518">
    <property type="component" value="Unassembled WGS sequence"/>
</dbReference>
<proteinExistence type="predicted"/>